<evidence type="ECO:0000256" key="3">
    <source>
        <dbReference type="ARBA" id="ARBA00022962"/>
    </source>
</evidence>
<dbReference type="EMBL" id="CP003495">
    <property type="protein sequence ID" value="AFY28354.1"/>
    <property type="molecule type" value="Genomic_DNA"/>
</dbReference>
<dbReference type="PROSITE" id="PS51274">
    <property type="entry name" value="GATASE_COBBQ"/>
    <property type="match status" value="1"/>
</dbReference>
<comment type="similarity">
    <text evidence="4">Belongs to the CobB/CobQ family. CobQ subfamily.</text>
</comment>
<dbReference type="Proteomes" id="UP000010388">
    <property type="component" value="Chromosome"/>
</dbReference>
<dbReference type="UniPathway" id="UPA00148"/>
<feature type="domain" description="CobQ/CobB/MinD/ParA nucleotide binding" evidence="5">
    <location>
        <begin position="12"/>
        <end position="240"/>
    </location>
</feature>
<dbReference type="GO" id="GO:0003824">
    <property type="term" value="F:catalytic activity"/>
    <property type="evidence" value="ECO:0007669"/>
    <property type="project" value="InterPro"/>
</dbReference>
<dbReference type="InterPro" id="IPR002586">
    <property type="entry name" value="CobQ/CobB/MinD/ParA_Nub-bd_dom"/>
</dbReference>
<keyword evidence="2 4" id="KW-0169">Cobalamin biosynthesis</keyword>
<dbReference type="NCBIfam" id="TIGR00313">
    <property type="entry name" value="cobQ"/>
    <property type="match status" value="1"/>
</dbReference>
<evidence type="ECO:0000313" key="7">
    <source>
        <dbReference type="EMBL" id="AFY28354.1"/>
    </source>
</evidence>
<dbReference type="Gene3D" id="3.40.50.880">
    <property type="match status" value="1"/>
</dbReference>
<evidence type="ECO:0000256" key="1">
    <source>
        <dbReference type="ARBA" id="ARBA00004953"/>
    </source>
</evidence>
<dbReference type="GO" id="GO:0015420">
    <property type="term" value="F:ABC-type vitamin B12 transporter activity"/>
    <property type="evidence" value="ECO:0007669"/>
    <property type="project" value="UniProtKB-UniRule"/>
</dbReference>
<dbReference type="GO" id="GO:0009236">
    <property type="term" value="P:cobalamin biosynthetic process"/>
    <property type="evidence" value="ECO:0007669"/>
    <property type="project" value="UniProtKB-UniRule"/>
</dbReference>
<dbReference type="InterPro" id="IPR033949">
    <property type="entry name" value="CobQ_GATase1"/>
</dbReference>
<evidence type="ECO:0000313" key="8">
    <source>
        <dbReference type="Proteomes" id="UP000010388"/>
    </source>
</evidence>
<dbReference type="PATRIC" id="fig|292564.3.peg.1122"/>
<dbReference type="NCBIfam" id="NF001989">
    <property type="entry name" value="PRK00784.1"/>
    <property type="match status" value="1"/>
</dbReference>
<dbReference type="CDD" id="cd01750">
    <property type="entry name" value="GATase1_CobQ"/>
    <property type="match status" value="1"/>
</dbReference>
<reference evidence="8" key="1">
    <citation type="journal article" date="2013" name="Proc. Natl. Acad. Sci. U.S.A.">
        <title>Improving the coverage of the cyanobacterial phylum using diversity-driven genome sequencing.</title>
        <authorList>
            <person name="Shih P.M."/>
            <person name="Wu D."/>
            <person name="Latifi A."/>
            <person name="Axen S.D."/>
            <person name="Fewer D.P."/>
            <person name="Talla E."/>
            <person name="Calteau A."/>
            <person name="Cai F."/>
            <person name="Tandeau de Marsac N."/>
            <person name="Rippka R."/>
            <person name="Herdman M."/>
            <person name="Sivonen K."/>
            <person name="Coursin T."/>
            <person name="Laurent T."/>
            <person name="Goodwin L."/>
            <person name="Nolan M."/>
            <person name="Davenport K.W."/>
            <person name="Han C.S."/>
            <person name="Rubin E.M."/>
            <person name="Eisen J.A."/>
            <person name="Woyke T."/>
            <person name="Gugger M."/>
            <person name="Kerfeld C.A."/>
        </authorList>
    </citation>
    <scope>NUCLEOTIDE SEQUENCE [LARGE SCALE GENOMIC DNA]</scope>
    <source>
        <strain evidence="8">ATCC 27147 / PCC 6307</strain>
    </source>
</reference>
<dbReference type="KEGG" id="cgc:Cyagr_1175"/>
<evidence type="ECO:0000256" key="2">
    <source>
        <dbReference type="ARBA" id="ARBA00022573"/>
    </source>
</evidence>
<dbReference type="InterPro" id="IPR004459">
    <property type="entry name" value="CobQ_synth"/>
</dbReference>
<dbReference type="InterPro" id="IPR027417">
    <property type="entry name" value="P-loop_NTPase"/>
</dbReference>
<sequence length="517" mass="56804">MNRPHPASLRPLMVLGTSSGAGKSLMTAALCRVLRRRGEQPLPFKGQNMSLNAWVDQQGGEMAYSQALQAWAAGLEPRVTMNPVLLKPRGDSTSEVIHLGRSVGTARAEHYYRDWFRPGWAAIRTGLEELQAAHPGGRLVLEGAGSPVEVNLQARDLTNLRLAQYLRARCLLVADIERGGVFAQIVGTLALLRPVERPLIGGLLINRFRGRRSLFDAGRDWLEQQTGVPVLGVMPWLDELFPPEDSLDLLERGSRKPRAELDLVVVRLPSLSNFSDLDPLEAEPSVRLRWLRPGEPLEQPGAVILPGSKQTLRDLAALRSSGMAEQLRSYVARGGQVFAVCGGLQMLGEELHDPDGLEGGQPGERVSGLGLLPLRTVFQGDKALRQRQSRALWPPGPGDLPEVEGFELHHGRSVRTDPAGCAPLAEDGALGWWAESGSQGGLVAGTYLHGIFENGPWRRRWLNQLRRRRQLPPLEENQPHHGRQRDALLDRLADAFEAHIDLAPLLAPGPLPQGRRP</sequence>
<gene>
    <name evidence="4" type="primary">cobQ</name>
    <name evidence="7" type="ordered locus">Cyagr_1175</name>
</gene>
<dbReference type="STRING" id="292564.Cyagr_1175"/>
<feature type="active site" evidence="4">
    <location>
        <position position="449"/>
    </location>
</feature>
<name>K9P734_CYAGP</name>
<evidence type="ECO:0000259" key="6">
    <source>
        <dbReference type="Pfam" id="PF07685"/>
    </source>
</evidence>
<dbReference type="SUPFAM" id="SSF52317">
    <property type="entry name" value="Class I glutamine amidotransferase-like"/>
    <property type="match status" value="1"/>
</dbReference>
<dbReference type="InterPro" id="IPR011698">
    <property type="entry name" value="GATase_3"/>
</dbReference>
<protein>
    <recommendedName>
        <fullName evidence="4">Cobyric acid synthase</fullName>
    </recommendedName>
</protein>
<dbReference type="PANTHER" id="PTHR21343">
    <property type="entry name" value="DETHIOBIOTIN SYNTHETASE"/>
    <property type="match status" value="1"/>
</dbReference>
<proteinExistence type="inferred from homology"/>
<comment type="function">
    <text evidence="4">Catalyzes amidations at positions B, D, E, and G on adenosylcobyrinic A,C-diamide. NH(2) groups are provided by glutamine, and one molecule of ATP is hydrogenolyzed for each amidation.</text>
</comment>
<dbReference type="HAMAP" id="MF_00028">
    <property type="entry name" value="CobQ"/>
    <property type="match status" value="1"/>
</dbReference>
<dbReference type="Pfam" id="PF01656">
    <property type="entry name" value="CbiA"/>
    <property type="match status" value="1"/>
</dbReference>
<accession>K9P734</accession>
<dbReference type="PANTHER" id="PTHR21343:SF1">
    <property type="entry name" value="COBYRIC ACID SYNTHASE"/>
    <property type="match status" value="1"/>
</dbReference>
<dbReference type="Gene3D" id="3.40.50.300">
    <property type="entry name" value="P-loop containing nucleotide triphosphate hydrolases"/>
    <property type="match status" value="1"/>
</dbReference>
<dbReference type="AlphaFoldDB" id="K9P734"/>
<dbReference type="SUPFAM" id="SSF52540">
    <property type="entry name" value="P-loop containing nucleoside triphosphate hydrolases"/>
    <property type="match status" value="1"/>
</dbReference>
<evidence type="ECO:0000259" key="5">
    <source>
        <dbReference type="Pfam" id="PF01656"/>
    </source>
</evidence>
<keyword evidence="3 4" id="KW-0315">Glutamine amidotransferase</keyword>
<dbReference type="Pfam" id="PF07685">
    <property type="entry name" value="GATase_3"/>
    <property type="match status" value="1"/>
</dbReference>
<organism evidence="7 8">
    <name type="scientific">Cyanobium gracile (strain ATCC 27147 / PCC 6307)</name>
    <dbReference type="NCBI Taxonomy" id="292564"/>
    <lineage>
        <taxon>Bacteria</taxon>
        <taxon>Bacillati</taxon>
        <taxon>Cyanobacteriota</taxon>
        <taxon>Cyanophyceae</taxon>
        <taxon>Synechococcales</taxon>
        <taxon>Prochlorococcaceae</taxon>
        <taxon>Cyanobium</taxon>
    </lineage>
</organism>
<comment type="pathway">
    <text evidence="1 4">Cofactor biosynthesis; adenosylcobalamin biosynthesis.</text>
</comment>
<feature type="domain" description="CobB/CobQ-like glutamine amidotransferase" evidence="6">
    <location>
        <begin position="263"/>
        <end position="456"/>
    </location>
</feature>
<dbReference type="HOGENOM" id="CLU_019250_2_2_3"/>
<evidence type="ECO:0000256" key="4">
    <source>
        <dbReference type="HAMAP-Rule" id="MF_00028"/>
    </source>
</evidence>
<dbReference type="eggNOG" id="COG1492">
    <property type="taxonomic scope" value="Bacteria"/>
</dbReference>
<dbReference type="InterPro" id="IPR029062">
    <property type="entry name" value="Class_I_gatase-like"/>
</dbReference>
<feature type="active site" description="Nucleophile" evidence="4">
    <location>
        <position position="341"/>
    </location>
</feature>